<dbReference type="InterPro" id="IPR023393">
    <property type="entry name" value="START-like_dom_sf"/>
</dbReference>
<gene>
    <name evidence="3" type="ORF">KME32_26315</name>
</gene>
<accession>A0A951Q2K2</accession>
<reference evidence="3" key="1">
    <citation type="submission" date="2021-05" db="EMBL/GenBank/DDBJ databases">
        <authorList>
            <person name="Pietrasiak N."/>
            <person name="Ward R."/>
            <person name="Stajich J.E."/>
            <person name="Kurbessoian T."/>
        </authorList>
    </citation>
    <scope>NUCLEOTIDE SEQUENCE</scope>
    <source>
        <strain evidence="3">JT2-VF2</strain>
    </source>
</reference>
<evidence type="ECO:0000256" key="1">
    <source>
        <dbReference type="ARBA" id="ARBA00006817"/>
    </source>
</evidence>
<sequence length="233" mass="26588">MSHPNVRSTIHRFGNRSNVFDILSITSTRTCSLTLQIVHESASDRRKHEEMGVVAGWNSSFDCLDEFLAKQVQQQQNGFTITLPSDREIVVTRVFNAPRRLVFEAWTQPEHVQRWFGGCSSMTMTVCEIELRVGGAWRYVLHDSKNSIEHAFSGEYREIVPPERLVSTEIYKPVPNSDHLNTLTLTEIDGKTTLHIHIQHQSREQRDGHLQSGMEEGLGETLNCLEELLQSMA</sequence>
<reference evidence="3" key="2">
    <citation type="journal article" date="2022" name="Microbiol. Resour. Announc.">
        <title>Metagenome Sequencing to Explore Phylogenomics of Terrestrial Cyanobacteria.</title>
        <authorList>
            <person name="Ward R.D."/>
            <person name="Stajich J.E."/>
            <person name="Johansen J.R."/>
            <person name="Huntemann M."/>
            <person name="Clum A."/>
            <person name="Foster B."/>
            <person name="Foster B."/>
            <person name="Roux S."/>
            <person name="Palaniappan K."/>
            <person name="Varghese N."/>
            <person name="Mukherjee S."/>
            <person name="Reddy T.B.K."/>
            <person name="Daum C."/>
            <person name="Copeland A."/>
            <person name="Chen I.A."/>
            <person name="Ivanova N.N."/>
            <person name="Kyrpides N.C."/>
            <person name="Shapiro N."/>
            <person name="Eloe-Fadrosh E.A."/>
            <person name="Pietrasiak N."/>
        </authorList>
    </citation>
    <scope>NUCLEOTIDE SEQUENCE</scope>
    <source>
        <strain evidence="3">JT2-VF2</strain>
    </source>
</reference>
<evidence type="ECO:0000259" key="2">
    <source>
        <dbReference type="Pfam" id="PF08327"/>
    </source>
</evidence>
<dbReference type="Proteomes" id="UP000715781">
    <property type="component" value="Unassembled WGS sequence"/>
</dbReference>
<organism evidence="3 4">
    <name type="scientific">Mojavia pulchra JT2-VF2</name>
    <dbReference type="NCBI Taxonomy" id="287848"/>
    <lineage>
        <taxon>Bacteria</taxon>
        <taxon>Bacillati</taxon>
        <taxon>Cyanobacteriota</taxon>
        <taxon>Cyanophyceae</taxon>
        <taxon>Nostocales</taxon>
        <taxon>Nostocaceae</taxon>
    </lineage>
</organism>
<dbReference type="Pfam" id="PF08327">
    <property type="entry name" value="AHSA1"/>
    <property type="match status" value="1"/>
</dbReference>
<feature type="domain" description="Activator of Hsp90 ATPase homologue 1/2-like C-terminal" evidence="2">
    <location>
        <begin position="96"/>
        <end position="229"/>
    </location>
</feature>
<evidence type="ECO:0000313" key="4">
    <source>
        <dbReference type="Proteomes" id="UP000715781"/>
    </source>
</evidence>
<name>A0A951Q2K2_9NOST</name>
<dbReference type="SUPFAM" id="SSF55961">
    <property type="entry name" value="Bet v1-like"/>
    <property type="match status" value="2"/>
</dbReference>
<proteinExistence type="inferred from homology"/>
<comment type="similarity">
    <text evidence="1">Belongs to the AHA1 family.</text>
</comment>
<dbReference type="CDD" id="cd07826">
    <property type="entry name" value="SRPBCC_CalC_Aha1-like_9"/>
    <property type="match status" value="1"/>
</dbReference>
<dbReference type="EMBL" id="JAHHHN010000023">
    <property type="protein sequence ID" value="MBW4564580.1"/>
    <property type="molecule type" value="Genomic_DNA"/>
</dbReference>
<dbReference type="AlphaFoldDB" id="A0A951Q2K2"/>
<comment type="caution">
    <text evidence="3">The sequence shown here is derived from an EMBL/GenBank/DDBJ whole genome shotgun (WGS) entry which is preliminary data.</text>
</comment>
<dbReference type="Gene3D" id="3.30.530.20">
    <property type="match status" value="2"/>
</dbReference>
<dbReference type="InterPro" id="IPR013538">
    <property type="entry name" value="ASHA1/2-like_C"/>
</dbReference>
<evidence type="ECO:0000313" key="3">
    <source>
        <dbReference type="EMBL" id="MBW4564580.1"/>
    </source>
</evidence>
<protein>
    <submittedName>
        <fullName evidence="3">SRPBCC domain-containing protein</fullName>
    </submittedName>
</protein>